<comment type="caution">
    <text evidence="3">The sequence shown here is derived from an EMBL/GenBank/DDBJ whole genome shotgun (WGS) entry which is preliminary data.</text>
</comment>
<dbReference type="RefSeq" id="WP_184752401.1">
    <property type="nucleotide sequence ID" value="NZ_BAABEK010000002.1"/>
</dbReference>
<organism evidence="3 4">
    <name type="scientific">Streptosporangium album</name>
    <dbReference type="NCBI Taxonomy" id="47479"/>
    <lineage>
        <taxon>Bacteria</taxon>
        <taxon>Bacillati</taxon>
        <taxon>Actinomycetota</taxon>
        <taxon>Actinomycetes</taxon>
        <taxon>Streptosporangiales</taxon>
        <taxon>Streptosporangiaceae</taxon>
        <taxon>Streptosporangium</taxon>
    </lineage>
</organism>
<evidence type="ECO:0000256" key="2">
    <source>
        <dbReference type="SAM" id="Phobius"/>
    </source>
</evidence>
<reference evidence="3 4" key="1">
    <citation type="submission" date="2020-08" db="EMBL/GenBank/DDBJ databases">
        <title>Sequencing the genomes of 1000 actinobacteria strains.</title>
        <authorList>
            <person name="Klenk H.-P."/>
        </authorList>
    </citation>
    <scope>NUCLEOTIDE SEQUENCE [LARGE SCALE GENOMIC DNA]</scope>
    <source>
        <strain evidence="3 4">DSM 43023</strain>
    </source>
</reference>
<keyword evidence="1" id="KW-0175">Coiled coil</keyword>
<name>A0A7W7RQ22_9ACTN</name>
<keyword evidence="2" id="KW-0812">Transmembrane</keyword>
<feature type="transmembrane region" description="Helical" evidence="2">
    <location>
        <begin position="59"/>
        <end position="77"/>
    </location>
</feature>
<accession>A0A7W7RQ22</accession>
<feature type="transmembrane region" description="Helical" evidence="2">
    <location>
        <begin position="129"/>
        <end position="150"/>
    </location>
</feature>
<proteinExistence type="predicted"/>
<evidence type="ECO:0000256" key="1">
    <source>
        <dbReference type="SAM" id="Coils"/>
    </source>
</evidence>
<dbReference type="EMBL" id="JACHJU010000001">
    <property type="protein sequence ID" value="MBB4936070.1"/>
    <property type="molecule type" value="Genomic_DNA"/>
</dbReference>
<sequence>MSRSPWRWWAAALLAASSGLAVNWFLPDGLIVSGGDPRCLGPAVTDQVPVHVVYGWLPVVWYGGVPAVVLGLLATWIGLRHGHPRLGRAIVRVLVVMPLVAYGVWPLGFTVDMLIGGDCVDAWGGVRGLLFFLGPELPPLLAAACMLAATRTARPGGSLRRAVVALVPLMLLAFLPVTDHAPGAVSDCPADASDFVCLVRQSGDGPYKRLPDRELLAFGRQLCEAYVRKDPAEIARIQQRDGVHVLSMAGTLAGICPRAAADLRAQREQQSREMDEWEAQEQRKCDEAPRHRPRLRPVKVFRERTWTDYGVLEGYGDATVANDVDPGAFGSDLLDAAQRDGLVAVSQGAVNVLVDSDMDVCLTGELYRRRPPVETRGWDRVVEFGLGTSSGRIELADQSGGDPLPNLAGLGKGHYRIRLHYRVSERDDSQHLLIMSFPGRSDRTVNLKR</sequence>
<keyword evidence="2" id="KW-0472">Membrane</keyword>
<feature type="transmembrane region" description="Helical" evidence="2">
    <location>
        <begin position="89"/>
        <end position="109"/>
    </location>
</feature>
<feature type="coiled-coil region" evidence="1">
    <location>
        <begin position="260"/>
        <end position="287"/>
    </location>
</feature>
<evidence type="ECO:0000313" key="4">
    <source>
        <dbReference type="Proteomes" id="UP000534286"/>
    </source>
</evidence>
<gene>
    <name evidence="3" type="ORF">FHR32_000375</name>
</gene>
<protein>
    <submittedName>
        <fullName evidence="3">Uncharacterized protein</fullName>
    </submittedName>
</protein>
<dbReference type="AlphaFoldDB" id="A0A7W7RQ22"/>
<dbReference type="Proteomes" id="UP000534286">
    <property type="component" value="Unassembled WGS sequence"/>
</dbReference>
<keyword evidence="4" id="KW-1185">Reference proteome</keyword>
<feature type="transmembrane region" description="Helical" evidence="2">
    <location>
        <begin position="162"/>
        <end position="178"/>
    </location>
</feature>
<keyword evidence="2" id="KW-1133">Transmembrane helix</keyword>
<evidence type="ECO:0000313" key="3">
    <source>
        <dbReference type="EMBL" id="MBB4936070.1"/>
    </source>
</evidence>